<dbReference type="AlphaFoldDB" id="A0A0E3S951"/>
<keyword evidence="4" id="KW-1185">Reference proteome</keyword>
<evidence type="ECO:0000313" key="3">
    <source>
        <dbReference type="EMBL" id="AKB78069.1"/>
    </source>
</evidence>
<evidence type="ECO:0000256" key="2">
    <source>
        <dbReference type="SAM" id="Phobius"/>
    </source>
</evidence>
<keyword evidence="2" id="KW-0812">Transmembrane</keyword>
<dbReference type="HOGENOM" id="CLU_1217598_0_0_2"/>
<dbReference type="PATRIC" id="fig|1434110.4.peg.2001"/>
<feature type="transmembrane region" description="Helical" evidence="2">
    <location>
        <begin position="134"/>
        <end position="153"/>
    </location>
</feature>
<keyword evidence="2" id="KW-0472">Membrane</keyword>
<gene>
    <name evidence="3" type="ORF">MSHOH_1586</name>
</gene>
<protein>
    <submittedName>
        <fullName evidence="3">Uncharacterized protein</fullName>
    </submittedName>
</protein>
<evidence type="ECO:0000313" key="4">
    <source>
        <dbReference type="Proteomes" id="UP000033101"/>
    </source>
</evidence>
<feature type="transmembrane region" description="Helical" evidence="2">
    <location>
        <begin position="96"/>
        <end position="114"/>
    </location>
</feature>
<keyword evidence="2" id="KW-1133">Transmembrane helix</keyword>
<reference evidence="3 4" key="1">
    <citation type="submission" date="2014-07" db="EMBL/GenBank/DDBJ databases">
        <title>Methanogenic archaea and the global carbon cycle.</title>
        <authorList>
            <person name="Henriksen J.R."/>
            <person name="Luke J."/>
            <person name="Reinhart S."/>
            <person name="Benedict M.N."/>
            <person name="Youngblut N.D."/>
            <person name="Metcalf M.E."/>
            <person name="Whitaker R.J."/>
            <person name="Metcalf W.W."/>
        </authorList>
    </citation>
    <scope>NUCLEOTIDE SEQUENCE [LARGE SCALE GENOMIC DNA]</scope>
    <source>
        <strain evidence="3 4">HB-1</strain>
    </source>
</reference>
<name>A0A0E3S951_9EURY</name>
<dbReference type="EMBL" id="CP009516">
    <property type="protein sequence ID" value="AKB78069.1"/>
    <property type="molecule type" value="Genomic_DNA"/>
</dbReference>
<feature type="region of interest" description="Disordered" evidence="1">
    <location>
        <begin position="1"/>
        <end position="23"/>
    </location>
</feature>
<dbReference type="KEGG" id="mhor:MSHOH_1586"/>
<organism evidence="3 4">
    <name type="scientific">Methanosarcina horonobensis HB-1 = JCM 15518</name>
    <dbReference type="NCBI Taxonomy" id="1434110"/>
    <lineage>
        <taxon>Archaea</taxon>
        <taxon>Methanobacteriati</taxon>
        <taxon>Methanobacteriota</taxon>
        <taxon>Stenosarchaea group</taxon>
        <taxon>Methanomicrobia</taxon>
        <taxon>Methanosarcinales</taxon>
        <taxon>Methanosarcinaceae</taxon>
        <taxon>Methanosarcina</taxon>
    </lineage>
</organism>
<feature type="compositionally biased region" description="Acidic residues" evidence="1">
    <location>
        <begin position="1"/>
        <end position="15"/>
    </location>
</feature>
<sequence>MKNEEFSGEFPEEGSPEEKSLEEGFLEEGEEFSELIKYTIPGYILGLLAGIFLDVQGYQRSPVGQWLVRTFAGEGESIFEGIFSIRQRLRKAEGSMAEAYGWGKFLGIAFPWIIDLGSRLAGVNVYGVEGFYIPYFYALSDQIGANISGLLFLKRREGSWRAGFSGYVHHPVMLASFFVIVLVPLGLLGARILGFSPTTQTFTALETIAANLCWVPPLVGWLNEKYR</sequence>
<dbReference type="Proteomes" id="UP000033101">
    <property type="component" value="Chromosome"/>
</dbReference>
<feature type="transmembrane region" description="Helical" evidence="2">
    <location>
        <begin position="174"/>
        <end position="196"/>
    </location>
</feature>
<feature type="transmembrane region" description="Helical" evidence="2">
    <location>
        <begin position="202"/>
        <end position="222"/>
    </location>
</feature>
<proteinExistence type="predicted"/>
<evidence type="ECO:0000256" key="1">
    <source>
        <dbReference type="SAM" id="MobiDB-lite"/>
    </source>
</evidence>
<accession>A0A0E3S951</accession>